<dbReference type="Pfam" id="PF08522">
    <property type="entry name" value="BT_3987-like_N"/>
    <property type="match status" value="1"/>
</dbReference>
<dbReference type="PROSITE" id="PS51257">
    <property type="entry name" value="PROKAR_LIPOPROTEIN"/>
    <property type="match status" value="1"/>
</dbReference>
<evidence type="ECO:0000259" key="1">
    <source>
        <dbReference type="Pfam" id="PF08522"/>
    </source>
</evidence>
<dbReference type="InterPro" id="IPR040580">
    <property type="entry name" value="DUF5627"/>
</dbReference>
<sequence>MKKLSLLLILLAGMFGCKNQEIEFPDYDYTTGYFPYQYPIRTLVLGDYIYDNTNDNDHKFLISAAMGGVYKNDQERIFKIQVDNSLVNQAKFASTNQPMYALPERYYKLSSTDQLIIPKGEFNGNIEVQLTDAFFDDTLATKLAYVLPVRITEVSNLDSLLVGKSILAKPDPRIVSNWDVTPKNFTMFAVKYVNPFHGNYFHRGKSTLTDAAGKVLESSMYHQQYVEKDEVWTLNTKAKNKVTVEGVVRATAVTGKLSMLLTFTGNDFVIQSAPGSAFNITGTGKFVDDADEWGNKKRDALYLNYQFTQGANKYTATDTLVVRDRGVILELFQPVITP</sequence>
<dbReference type="RefSeq" id="WP_131960839.1">
    <property type="nucleotide sequence ID" value="NZ_SMFL01000010.1"/>
</dbReference>
<dbReference type="EMBL" id="SMFL01000010">
    <property type="protein sequence ID" value="TDE12129.1"/>
    <property type="molecule type" value="Genomic_DNA"/>
</dbReference>
<proteinExistence type="predicted"/>
<dbReference type="Pfam" id="PF18620">
    <property type="entry name" value="DUF5627"/>
    <property type="match status" value="1"/>
</dbReference>
<comment type="caution">
    <text evidence="3">The sequence shown here is derived from an EMBL/GenBank/DDBJ whole genome shotgun (WGS) entry which is preliminary data.</text>
</comment>
<evidence type="ECO:0000313" key="3">
    <source>
        <dbReference type="EMBL" id="TDE12129.1"/>
    </source>
</evidence>
<dbReference type="Gene3D" id="2.60.40.1740">
    <property type="entry name" value="hypothetical protein (bacova_03559)"/>
    <property type="match status" value="1"/>
</dbReference>
<dbReference type="OrthoDB" id="1041979at2"/>
<gene>
    <name evidence="3" type="ORF">E0F88_24095</name>
</gene>
<reference evidence="3 4" key="1">
    <citation type="submission" date="2019-03" db="EMBL/GenBank/DDBJ databases">
        <title>Dyadobacter AR-3-6 sp. nov., isolated from arctic soil.</title>
        <authorList>
            <person name="Chaudhary D.K."/>
        </authorList>
    </citation>
    <scope>NUCLEOTIDE SEQUENCE [LARGE SCALE GENOMIC DNA]</scope>
    <source>
        <strain evidence="3 4">AR-3-6</strain>
    </source>
</reference>
<organism evidence="3 4">
    <name type="scientific">Dyadobacter psychrotolerans</name>
    <dbReference type="NCBI Taxonomy" id="2541721"/>
    <lineage>
        <taxon>Bacteria</taxon>
        <taxon>Pseudomonadati</taxon>
        <taxon>Bacteroidota</taxon>
        <taxon>Cytophagia</taxon>
        <taxon>Cytophagales</taxon>
        <taxon>Spirosomataceae</taxon>
        <taxon>Dyadobacter</taxon>
    </lineage>
</organism>
<dbReference type="Proteomes" id="UP000294850">
    <property type="component" value="Unassembled WGS sequence"/>
</dbReference>
<feature type="domain" description="DUF5627" evidence="2">
    <location>
        <begin position="195"/>
        <end position="326"/>
    </location>
</feature>
<evidence type="ECO:0000313" key="4">
    <source>
        <dbReference type="Proteomes" id="UP000294850"/>
    </source>
</evidence>
<accession>A0A4R5DEB4</accession>
<name>A0A4R5DEB4_9BACT</name>
<evidence type="ECO:0000259" key="2">
    <source>
        <dbReference type="Pfam" id="PF18620"/>
    </source>
</evidence>
<feature type="domain" description="BT-3987-like N-terminal" evidence="1">
    <location>
        <begin position="30"/>
        <end position="156"/>
    </location>
</feature>
<dbReference type="Gene3D" id="2.40.128.420">
    <property type="match status" value="1"/>
</dbReference>
<keyword evidence="4" id="KW-1185">Reference proteome</keyword>
<dbReference type="InterPro" id="IPR013728">
    <property type="entry name" value="BT_3987-like_N"/>
</dbReference>
<dbReference type="AlphaFoldDB" id="A0A4R5DEB4"/>
<protein>
    <submittedName>
        <fullName evidence="3">DUF1735 domain-containing protein</fullName>
    </submittedName>
</protein>